<dbReference type="CDD" id="cd17477">
    <property type="entry name" value="MFS_YcaD_like"/>
    <property type="match status" value="1"/>
</dbReference>
<organism evidence="6 7">
    <name type="scientific">Pseudooceanicola atlanticus</name>
    <dbReference type="NCBI Taxonomy" id="1461694"/>
    <lineage>
        <taxon>Bacteria</taxon>
        <taxon>Pseudomonadati</taxon>
        <taxon>Pseudomonadota</taxon>
        <taxon>Alphaproteobacteria</taxon>
        <taxon>Rhodobacterales</taxon>
        <taxon>Paracoccaceae</taxon>
        <taxon>Pseudooceanicola</taxon>
    </lineage>
</organism>
<dbReference type="AlphaFoldDB" id="A0A0A0EEC6"/>
<evidence type="ECO:0000256" key="4">
    <source>
        <dbReference type="SAM" id="Phobius"/>
    </source>
</evidence>
<dbReference type="Proteomes" id="UP000030004">
    <property type="component" value="Unassembled WGS sequence"/>
</dbReference>
<feature type="transmembrane region" description="Helical" evidence="4">
    <location>
        <begin position="324"/>
        <end position="347"/>
    </location>
</feature>
<sequence>MRLILTLAQLFLSVILLQLSSGGLGPLDALSGLAEGFSRQQIGLLGSAHFLGFFLGCWWAPRLMGSVGHARAFTAFVVFGVIGLLMHMLIVSPLPWALMRVLSGLCIAGSYTVIEGWLMVRVTKETRGRTTGIYRVADMGASLMSQLLIGFLTPATYASYTILALVCCAAILPLTLTTAVQPTMSEAPRLRPVIAWRTSPLAAVAVIVAALSAATFRMIGPVYGQAVGLEPRQIAWFLALFILGGALAQIPVGWLADRFDRRRVLVGISVAAILSCIASSLTGGGSAMAAQINAFFFGIATFPVYSVAAAHAHDFVSDDERAELSAALLFYYAAGAIFAPYIAAWLITGFGPSALFVMVAAGHLALLLFSFSRIRVGRTPRKRTAYIWAPRTSFLVGRLTRRAREREKS</sequence>
<gene>
    <name evidence="6" type="ORF">ATO9_12315</name>
</gene>
<feature type="transmembrane region" description="Helical" evidence="4">
    <location>
        <begin position="294"/>
        <end position="312"/>
    </location>
</feature>
<feature type="transmembrane region" description="Helical" evidence="4">
    <location>
        <begin position="97"/>
        <end position="120"/>
    </location>
</feature>
<dbReference type="Pfam" id="PF07690">
    <property type="entry name" value="MFS_1"/>
    <property type="match status" value="2"/>
</dbReference>
<evidence type="ECO:0000313" key="6">
    <source>
        <dbReference type="EMBL" id="KGM48418.1"/>
    </source>
</evidence>
<dbReference type="STRING" id="1461694.ATO9_12315"/>
<keyword evidence="2 4" id="KW-1133">Transmembrane helix</keyword>
<dbReference type="EMBL" id="AQQX01000004">
    <property type="protein sequence ID" value="KGM48418.1"/>
    <property type="molecule type" value="Genomic_DNA"/>
</dbReference>
<protein>
    <submittedName>
        <fullName evidence="6">Membrane protein</fullName>
    </submittedName>
</protein>
<feature type="transmembrane region" description="Helical" evidence="4">
    <location>
        <begin position="41"/>
        <end position="60"/>
    </location>
</feature>
<feature type="transmembrane region" description="Helical" evidence="4">
    <location>
        <begin position="201"/>
        <end position="222"/>
    </location>
</feature>
<name>A0A0A0EEC6_9RHOB</name>
<dbReference type="InterPro" id="IPR047200">
    <property type="entry name" value="MFS_YcaD-like"/>
</dbReference>
<dbReference type="InterPro" id="IPR036259">
    <property type="entry name" value="MFS_trans_sf"/>
</dbReference>
<feature type="transmembrane region" description="Helical" evidence="4">
    <location>
        <begin position="234"/>
        <end position="256"/>
    </location>
</feature>
<dbReference type="Gene3D" id="1.20.1250.20">
    <property type="entry name" value="MFS general substrate transporter like domains"/>
    <property type="match status" value="2"/>
</dbReference>
<keyword evidence="3 4" id="KW-0472">Membrane</keyword>
<evidence type="ECO:0000256" key="2">
    <source>
        <dbReference type="ARBA" id="ARBA00022989"/>
    </source>
</evidence>
<comment type="caution">
    <text evidence="6">The sequence shown here is derived from an EMBL/GenBank/DDBJ whole genome shotgun (WGS) entry which is preliminary data.</text>
</comment>
<feature type="domain" description="Major facilitator superfamily (MFS) profile" evidence="5">
    <location>
        <begin position="198"/>
        <end position="409"/>
    </location>
</feature>
<dbReference type="PROSITE" id="PS50850">
    <property type="entry name" value="MFS"/>
    <property type="match status" value="1"/>
</dbReference>
<feature type="transmembrane region" description="Helical" evidence="4">
    <location>
        <begin position="263"/>
        <end position="282"/>
    </location>
</feature>
<dbReference type="eggNOG" id="COG2814">
    <property type="taxonomic scope" value="Bacteria"/>
</dbReference>
<evidence type="ECO:0000259" key="5">
    <source>
        <dbReference type="PROSITE" id="PS50850"/>
    </source>
</evidence>
<reference evidence="6 7" key="1">
    <citation type="journal article" date="2015" name="Antonie Van Leeuwenhoek">
        <title>Pseudooceanicola atlanticus gen. nov. sp. nov., isolated from surface seawater of the Atlantic Ocean and reclassification of Oceanicola batsensis, Oceanicola marinus, Oceanicola nitratireducens, Oceanicola nanhaiensis, Oceanicola antarcticus and Oceanicola flagellatus, as Pseudooceanicola batsensis comb. nov., Pseudooceanicola marinus comb. nov., Pseudooceanicola nitratireducens comb. nov., Pseudooceanicola nanhaiensis comb. nov., Pseudooceanicola antarcticus comb. nov., and Pseudooceanicola flagellatus comb. nov.</title>
        <authorList>
            <person name="Lai Q."/>
            <person name="Li G."/>
            <person name="Liu X."/>
            <person name="Du Y."/>
            <person name="Sun F."/>
            <person name="Shao Z."/>
        </authorList>
    </citation>
    <scope>NUCLEOTIDE SEQUENCE [LARGE SCALE GENOMIC DNA]</scope>
    <source>
        <strain evidence="6 7">22II-s11g</strain>
    </source>
</reference>
<evidence type="ECO:0000313" key="7">
    <source>
        <dbReference type="Proteomes" id="UP000030004"/>
    </source>
</evidence>
<feature type="transmembrane region" description="Helical" evidence="4">
    <location>
        <begin position="132"/>
        <end position="152"/>
    </location>
</feature>
<keyword evidence="7" id="KW-1185">Reference proteome</keyword>
<dbReference type="InterPro" id="IPR011701">
    <property type="entry name" value="MFS"/>
</dbReference>
<dbReference type="SUPFAM" id="SSF103473">
    <property type="entry name" value="MFS general substrate transporter"/>
    <property type="match status" value="1"/>
</dbReference>
<feature type="transmembrane region" description="Helical" evidence="4">
    <location>
        <begin position="353"/>
        <end position="374"/>
    </location>
</feature>
<feature type="transmembrane region" description="Helical" evidence="4">
    <location>
        <begin position="158"/>
        <end position="180"/>
    </location>
</feature>
<accession>A0A0A0EEC6</accession>
<feature type="transmembrane region" description="Helical" evidence="4">
    <location>
        <begin position="72"/>
        <end position="91"/>
    </location>
</feature>
<dbReference type="PANTHER" id="PTHR23521">
    <property type="entry name" value="TRANSPORTER MFS SUPERFAMILY"/>
    <property type="match status" value="1"/>
</dbReference>
<dbReference type="OrthoDB" id="9810614at2"/>
<dbReference type="GO" id="GO:0022857">
    <property type="term" value="F:transmembrane transporter activity"/>
    <property type="evidence" value="ECO:0007669"/>
    <property type="project" value="InterPro"/>
</dbReference>
<dbReference type="RefSeq" id="WP_043749182.1">
    <property type="nucleotide sequence ID" value="NZ_AQQX01000004.1"/>
</dbReference>
<dbReference type="GO" id="GO:0005886">
    <property type="term" value="C:plasma membrane"/>
    <property type="evidence" value="ECO:0007669"/>
    <property type="project" value="TreeGrafter"/>
</dbReference>
<evidence type="ECO:0000256" key="1">
    <source>
        <dbReference type="ARBA" id="ARBA00022692"/>
    </source>
</evidence>
<keyword evidence="1 4" id="KW-0812">Transmembrane</keyword>
<dbReference type="InterPro" id="IPR020846">
    <property type="entry name" value="MFS_dom"/>
</dbReference>
<evidence type="ECO:0000256" key="3">
    <source>
        <dbReference type="ARBA" id="ARBA00023136"/>
    </source>
</evidence>
<dbReference type="PANTHER" id="PTHR23521:SF3">
    <property type="entry name" value="MFS TRANSPORTER"/>
    <property type="match status" value="1"/>
</dbReference>
<proteinExistence type="predicted"/>